<keyword evidence="15" id="KW-1185">Reference proteome</keyword>
<feature type="chain" id="PRO_5046809399" evidence="13">
    <location>
        <begin position="29"/>
        <end position="534"/>
    </location>
</feature>
<keyword evidence="6 13" id="KW-0732">Signal</keyword>
<dbReference type="InterPro" id="IPR013210">
    <property type="entry name" value="LRR_N_plant-typ"/>
</dbReference>
<evidence type="ECO:0000256" key="3">
    <source>
        <dbReference type="ARBA" id="ARBA00022475"/>
    </source>
</evidence>
<evidence type="ECO:0000256" key="13">
    <source>
        <dbReference type="SAM" id="SignalP"/>
    </source>
</evidence>
<dbReference type="GeneID" id="115747416"/>
<organism evidence="15 16">
    <name type="scientific">Rhodamnia argentea</name>
    <dbReference type="NCBI Taxonomy" id="178133"/>
    <lineage>
        <taxon>Eukaryota</taxon>
        <taxon>Viridiplantae</taxon>
        <taxon>Streptophyta</taxon>
        <taxon>Embryophyta</taxon>
        <taxon>Tracheophyta</taxon>
        <taxon>Spermatophyta</taxon>
        <taxon>Magnoliopsida</taxon>
        <taxon>eudicotyledons</taxon>
        <taxon>Gunneridae</taxon>
        <taxon>Pentapetalae</taxon>
        <taxon>rosids</taxon>
        <taxon>malvids</taxon>
        <taxon>Myrtales</taxon>
        <taxon>Myrtaceae</taxon>
        <taxon>Myrtoideae</taxon>
        <taxon>Myrteae</taxon>
        <taxon>Australasian group</taxon>
        <taxon>Rhodamnia</taxon>
    </lineage>
</organism>
<evidence type="ECO:0000256" key="6">
    <source>
        <dbReference type="ARBA" id="ARBA00022729"/>
    </source>
</evidence>
<gene>
    <name evidence="16" type="primary">LOC115747416</name>
</gene>
<dbReference type="InterPro" id="IPR001611">
    <property type="entry name" value="Leu-rich_rpt"/>
</dbReference>
<dbReference type="Pfam" id="PF08263">
    <property type="entry name" value="LRRNT_2"/>
    <property type="match status" value="1"/>
</dbReference>
<dbReference type="InterPro" id="IPR003591">
    <property type="entry name" value="Leu-rich_rpt_typical-subtyp"/>
</dbReference>
<keyword evidence="11" id="KW-0325">Glycoprotein</keyword>
<evidence type="ECO:0000259" key="14">
    <source>
        <dbReference type="Pfam" id="PF08263"/>
    </source>
</evidence>
<protein>
    <submittedName>
        <fullName evidence="16">Receptor-like protein EIX2</fullName>
    </submittedName>
</protein>
<dbReference type="InterPro" id="IPR046956">
    <property type="entry name" value="RLP23-like"/>
</dbReference>
<dbReference type="RefSeq" id="XP_048135438.1">
    <property type="nucleotide sequence ID" value="XM_048279481.1"/>
</dbReference>
<feature type="domain" description="Leucine-rich repeat-containing N-terminal plant-type" evidence="14">
    <location>
        <begin position="37"/>
        <end position="73"/>
    </location>
</feature>
<dbReference type="PANTHER" id="PTHR48063">
    <property type="entry name" value="LRR RECEPTOR-LIKE KINASE"/>
    <property type="match status" value="1"/>
</dbReference>
<evidence type="ECO:0000256" key="12">
    <source>
        <dbReference type="SAM" id="Phobius"/>
    </source>
</evidence>
<dbReference type="PANTHER" id="PTHR48063:SF112">
    <property type="entry name" value="RECEPTOR LIKE PROTEIN 30-LIKE"/>
    <property type="match status" value="1"/>
</dbReference>
<feature type="transmembrane region" description="Helical" evidence="12">
    <location>
        <begin position="474"/>
        <end position="496"/>
    </location>
</feature>
<evidence type="ECO:0000256" key="1">
    <source>
        <dbReference type="ARBA" id="ARBA00004251"/>
    </source>
</evidence>
<dbReference type="SMART" id="SM00369">
    <property type="entry name" value="LRR_TYP"/>
    <property type="match status" value="6"/>
</dbReference>
<keyword evidence="5 12" id="KW-0812">Transmembrane</keyword>
<comment type="similarity">
    <text evidence="2">Belongs to the RLP family.</text>
</comment>
<proteinExistence type="inferred from homology"/>
<keyword evidence="10" id="KW-0675">Receptor</keyword>
<evidence type="ECO:0000256" key="5">
    <source>
        <dbReference type="ARBA" id="ARBA00022692"/>
    </source>
</evidence>
<keyword evidence="3" id="KW-1003">Cell membrane</keyword>
<evidence type="ECO:0000313" key="16">
    <source>
        <dbReference type="RefSeq" id="XP_048135438.1"/>
    </source>
</evidence>
<keyword evidence="8 12" id="KW-1133">Transmembrane helix</keyword>
<evidence type="ECO:0000256" key="9">
    <source>
        <dbReference type="ARBA" id="ARBA00023136"/>
    </source>
</evidence>
<dbReference type="InterPro" id="IPR032675">
    <property type="entry name" value="LRR_dom_sf"/>
</dbReference>
<feature type="signal peptide" evidence="13">
    <location>
        <begin position="1"/>
        <end position="28"/>
    </location>
</feature>
<keyword evidence="4" id="KW-0433">Leucine-rich repeat</keyword>
<dbReference type="Proteomes" id="UP000827889">
    <property type="component" value="Chromosome 5"/>
</dbReference>
<reference evidence="16" key="1">
    <citation type="submission" date="2025-08" db="UniProtKB">
        <authorList>
            <consortium name="RefSeq"/>
        </authorList>
    </citation>
    <scope>IDENTIFICATION</scope>
    <source>
        <tissue evidence="16">Leaf</tissue>
    </source>
</reference>
<dbReference type="PRINTS" id="PR00019">
    <property type="entry name" value="LEURICHRPT"/>
</dbReference>
<evidence type="ECO:0000256" key="7">
    <source>
        <dbReference type="ARBA" id="ARBA00022737"/>
    </source>
</evidence>
<evidence type="ECO:0000256" key="11">
    <source>
        <dbReference type="ARBA" id="ARBA00023180"/>
    </source>
</evidence>
<dbReference type="Gene3D" id="3.80.10.10">
    <property type="entry name" value="Ribonuclease Inhibitor"/>
    <property type="match status" value="2"/>
</dbReference>
<dbReference type="SUPFAM" id="SSF52058">
    <property type="entry name" value="L domain-like"/>
    <property type="match status" value="2"/>
</dbReference>
<sequence>MASYDGLVSSFFLAIVVIQVIEFGHSNASTNVSCIGAEREALLKFKHGLTDPSRRLSSWTGEECCNWEGIECDKKTGHILKLDLHNPCIEEIYIDIFARSDKCSLGVNMLRGQIPQDIGDKMPRLSTLRLWGNNLTGGIPSSLCKLKQLYEINLSKNQLSGRLPRCWKALQNLAGIFLENNKLNGQIPKSLCHLQQLDVLSLHRNGFSGVIPNCLSSLQSMRILDLNDNQFTGRLPPFGKHSQSLVVLDLEKNQLVGGIPPQLCQLAHIHVLSLAQNNITGPIPNCFDGFFSMADDVRFREEDWLTITGLDVMVTTKGTNQIYGDGLEYFFSIDLSANMLDGQIPEEFTRLLQLENLNLSQNNLSGHIPSNIGDLKNLESLDLSRNELSGAIPSGISSMDFLSHLNLSFNRLSGRIPSGNHLRTVDDESVYRGNDGLCGAPLSKICPGDQPAGTGGDASSGDKPSEGDVNIHNWFYAGLGPGFTVGFLGFCSILHFKRSWRVSYFRAMDGAIEKFSMTTTIAMLWFKRTFRQSE</sequence>
<accession>A0ABM3HFP5</accession>
<keyword evidence="9 12" id="KW-0472">Membrane</keyword>
<name>A0ABM3HFP5_9MYRT</name>
<dbReference type="Pfam" id="PF00560">
    <property type="entry name" value="LRR_1"/>
    <property type="match status" value="4"/>
</dbReference>
<keyword evidence="7" id="KW-0677">Repeat</keyword>
<comment type="subcellular location">
    <subcellularLocation>
        <location evidence="1">Cell membrane</location>
        <topology evidence="1">Single-pass type I membrane protein</topology>
    </subcellularLocation>
</comment>
<evidence type="ECO:0000256" key="4">
    <source>
        <dbReference type="ARBA" id="ARBA00022614"/>
    </source>
</evidence>
<dbReference type="Pfam" id="PF13855">
    <property type="entry name" value="LRR_8"/>
    <property type="match status" value="2"/>
</dbReference>
<evidence type="ECO:0000256" key="2">
    <source>
        <dbReference type="ARBA" id="ARBA00009592"/>
    </source>
</evidence>
<evidence type="ECO:0000313" key="15">
    <source>
        <dbReference type="Proteomes" id="UP000827889"/>
    </source>
</evidence>
<evidence type="ECO:0000256" key="10">
    <source>
        <dbReference type="ARBA" id="ARBA00023170"/>
    </source>
</evidence>
<evidence type="ECO:0000256" key="8">
    <source>
        <dbReference type="ARBA" id="ARBA00022989"/>
    </source>
</evidence>